<keyword evidence="3" id="KW-1185">Reference proteome</keyword>
<dbReference type="Proteomes" id="UP000799778">
    <property type="component" value="Unassembled WGS sequence"/>
</dbReference>
<evidence type="ECO:0000313" key="2">
    <source>
        <dbReference type="EMBL" id="KAF2013421.1"/>
    </source>
</evidence>
<sequence>MSLLLPLIALVATTSANLTTSIWQPANVPDKYGYLASVIGVSKDRTTLALEYDEDTANPSNTHNIRTGQTYTITVGPTYWESSTSDQLGVSTMYTEGIPESLDLSYHGACEIKTAGSPPACSWTWGADLARNNVCRSVFNQRFSTPIVRTEVFTYSAGMNSPSAVVTTELTLIDGKPTPTPDPSWCQNTLSNGKVGSVPDSERMGTTVLNVWQVISYQVVVTAGEEKLKATTGAAGSAATGDVATTKTGTGAAVPMRTAAPLVGLGAAVAAVFL</sequence>
<dbReference type="AlphaFoldDB" id="A0A6A5XKQ0"/>
<reference evidence="2" key="1">
    <citation type="journal article" date="2020" name="Stud. Mycol.">
        <title>101 Dothideomycetes genomes: a test case for predicting lifestyles and emergence of pathogens.</title>
        <authorList>
            <person name="Haridas S."/>
            <person name="Albert R."/>
            <person name="Binder M."/>
            <person name="Bloem J."/>
            <person name="Labutti K."/>
            <person name="Salamov A."/>
            <person name="Andreopoulos B."/>
            <person name="Baker S."/>
            <person name="Barry K."/>
            <person name="Bills G."/>
            <person name="Bluhm B."/>
            <person name="Cannon C."/>
            <person name="Castanera R."/>
            <person name="Culley D."/>
            <person name="Daum C."/>
            <person name="Ezra D."/>
            <person name="Gonzalez J."/>
            <person name="Henrissat B."/>
            <person name="Kuo A."/>
            <person name="Liang C."/>
            <person name="Lipzen A."/>
            <person name="Lutzoni F."/>
            <person name="Magnuson J."/>
            <person name="Mondo S."/>
            <person name="Nolan M."/>
            <person name="Ohm R."/>
            <person name="Pangilinan J."/>
            <person name="Park H.-J."/>
            <person name="Ramirez L."/>
            <person name="Alfaro M."/>
            <person name="Sun H."/>
            <person name="Tritt A."/>
            <person name="Yoshinaga Y."/>
            <person name="Zwiers L.-H."/>
            <person name="Turgeon B."/>
            <person name="Goodwin S."/>
            <person name="Spatafora J."/>
            <person name="Crous P."/>
            <person name="Grigoriev I."/>
        </authorList>
    </citation>
    <scope>NUCLEOTIDE SEQUENCE</scope>
    <source>
        <strain evidence="2">CBS 175.79</strain>
    </source>
</reference>
<dbReference type="GeneID" id="54285894"/>
<proteinExistence type="predicted"/>
<evidence type="ECO:0000256" key="1">
    <source>
        <dbReference type="SAM" id="SignalP"/>
    </source>
</evidence>
<feature type="signal peptide" evidence="1">
    <location>
        <begin position="1"/>
        <end position="16"/>
    </location>
</feature>
<protein>
    <submittedName>
        <fullName evidence="2">Uncharacterized protein</fullName>
    </submittedName>
</protein>
<name>A0A6A5XKQ0_9PLEO</name>
<dbReference type="EMBL" id="ML978071">
    <property type="protein sequence ID" value="KAF2013421.1"/>
    <property type="molecule type" value="Genomic_DNA"/>
</dbReference>
<evidence type="ECO:0000313" key="3">
    <source>
        <dbReference type="Proteomes" id="UP000799778"/>
    </source>
</evidence>
<dbReference type="OrthoDB" id="3776815at2759"/>
<dbReference type="RefSeq" id="XP_033381760.1">
    <property type="nucleotide sequence ID" value="XM_033528497.1"/>
</dbReference>
<gene>
    <name evidence="2" type="ORF">BU24DRAFT_424422</name>
</gene>
<organism evidence="2 3">
    <name type="scientific">Aaosphaeria arxii CBS 175.79</name>
    <dbReference type="NCBI Taxonomy" id="1450172"/>
    <lineage>
        <taxon>Eukaryota</taxon>
        <taxon>Fungi</taxon>
        <taxon>Dikarya</taxon>
        <taxon>Ascomycota</taxon>
        <taxon>Pezizomycotina</taxon>
        <taxon>Dothideomycetes</taxon>
        <taxon>Pleosporomycetidae</taxon>
        <taxon>Pleosporales</taxon>
        <taxon>Pleosporales incertae sedis</taxon>
        <taxon>Aaosphaeria</taxon>
    </lineage>
</organism>
<keyword evidence="1" id="KW-0732">Signal</keyword>
<feature type="chain" id="PRO_5025458664" evidence="1">
    <location>
        <begin position="17"/>
        <end position="274"/>
    </location>
</feature>
<accession>A0A6A5XKQ0</accession>